<proteinExistence type="predicted"/>
<feature type="transmembrane region" description="Helical" evidence="5">
    <location>
        <begin position="209"/>
        <end position="228"/>
    </location>
</feature>
<evidence type="ECO:0000313" key="6">
    <source>
        <dbReference type="EMBL" id="UFP93164.1"/>
    </source>
</evidence>
<feature type="transmembrane region" description="Helical" evidence="5">
    <location>
        <begin position="83"/>
        <end position="104"/>
    </location>
</feature>
<organism evidence="6 7">
    <name type="scientific">Gloeobacter morelensis MG652769</name>
    <dbReference type="NCBI Taxonomy" id="2781736"/>
    <lineage>
        <taxon>Bacteria</taxon>
        <taxon>Bacillati</taxon>
        <taxon>Cyanobacteriota</taxon>
        <taxon>Cyanophyceae</taxon>
        <taxon>Gloeobacterales</taxon>
        <taxon>Gloeobacteraceae</taxon>
        <taxon>Gloeobacter</taxon>
        <taxon>Gloeobacter morelensis</taxon>
    </lineage>
</organism>
<evidence type="ECO:0000256" key="3">
    <source>
        <dbReference type="ARBA" id="ARBA00022989"/>
    </source>
</evidence>
<dbReference type="PANTHER" id="PTHR33514">
    <property type="entry name" value="PROTEIN ABCI12, CHLOROPLASTIC"/>
    <property type="match status" value="1"/>
</dbReference>
<keyword evidence="7" id="KW-1185">Reference proteome</keyword>
<keyword evidence="3 5" id="KW-1133">Transmembrane helix</keyword>
<dbReference type="CDD" id="cd16914">
    <property type="entry name" value="EcfT"/>
    <property type="match status" value="1"/>
</dbReference>
<sequence>MSLAKLPQFLGSVNPLLKIVLSIALTACAFALKSVGANLLLVSVLLVLTFVSVRVERKSVVGVGVFLLIFTGLTGTLSGDWGYAGLGAARLLVLILPALLLPATTAPGDLVRAFQAVRLPPFLVLSLMLTWRFLPVIQQEAQRIIEANLLRGVDLARRPGLWFSGLFTPLIFRIVSYADDVTVGLETRGYDPDSPRSTSQPLRWRPGDTLFALGAAALLFAVGGLEWTA</sequence>
<dbReference type="PANTHER" id="PTHR33514:SF13">
    <property type="entry name" value="PROTEIN ABCI12, CHLOROPLASTIC"/>
    <property type="match status" value="1"/>
</dbReference>
<evidence type="ECO:0000256" key="4">
    <source>
        <dbReference type="ARBA" id="ARBA00023136"/>
    </source>
</evidence>
<comment type="subcellular location">
    <subcellularLocation>
        <location evidence="1">Membrane</location>
        <topology evidence="1">Multi-pass membrane protein</topology>
    </subcellularLocation>
</comment>
<reference evidence="6 7" key="1">
    <citation type="journal article" date="2021" name="Genome Biol. Evol.">
        <title>Complete Genome Sequencing of a Novel Gloeobacter Species from a Waterfall Cave in Mexico.</title>
        <authorList>
            <person name="Saw J.H."/>
            <person name="Cardona T."/>
            <person name="Montejano G."/>
        </authorList>
    </citation>
    <scope>NUCLEOTIDE SEQUENCE [LARGE SCALE GENOMIC DNA]</scope>
    <source>
        <strain evidence="6">MG652769</strain>
    </source>
</reference>
<gene>
    <name evidence="6" type="ORF">ISF26_15285</name>
</gene>
<evidence type="ECO:0000313" key="7">
    <source>
        <dbReference type="Proteomes" id="UP001054846"/>
    </source>
</evidence>
<dbReference type="EMBL" id="CP063845">
    <property type="protein sequence ID" value="UFP93164.1"/>
    <property type="molecule type" value="Genomic_DNA"/>
</dbReference>
<evidence type="ECO:0000256" key="1">
    <source>
        <dbReference type="ARBA" id="ARBA00004141"/>
    </source>
</evidence>
<dbReference type="RefSeq" id="WP_230840165.1">
    <property type="nucleotide sequence ID" value="NZ_CP063845.1"/>
</dbReference>
<protein>
    <submittedName>
        <fullName evidence="6">Energy-coupling factor transporter transmembrane protein EcfT</fullName>
    </submittedName>
</protein>
<keyword evidence="2 5" id="KW-0812">Transmembrane</keyword>
<feature type="transmembrane region" description="Helical" evidence="5">
    <location>
        <begin position="20"/>
        <end position="48"/>
    </location>
</feature>
<evidence type="ECO:0000256" key="5">
    <source>
        <dbReference type="SAM" id="Phobius"/>
    </source>
</evidence>
<dbReference type="Proteomes" id="UP001054846">
    <property type="component" value="Chromosome"/>
</dbReference>
<accession>A0ABY3PHP8</accession>
<keyword evidence="4 5" id="KW-0472">Membrane</keyword>
<dbReference type="InterPro" id="IPR003339">
    <property type="entry name" value="ABC/ECF_trnsptr_transmembrane"/>
</dbReference>
<feature type="transmembrane region" description="Helical" evidence="5">
    <location>
        <begin position="60"/>
        <end position="77"/>
    </location>
</feature>
<evidence type="ECO:0000256" key="2">
    <source>
        <dbReference type="ARBA" id="ARBA00022692"/>
    </source>
</evidence>
<dbReference type="Pfam" id="PF02361">
    <property type="entry name" value="CbiQ"/>
    <property type="match status" value="1"/>
</dbReference>
<name>A0ABY3PHP8_9CYAN</name>